<evidence type="ECO:0000256" key="3">
    <source>
        <dbReference type="ARBA" id="ARBA00020983"/>
    </source>
</evidence>
<evidence type="ECO:0000256" key="1">
    <source>
        <dbReference type="ARBA" id="ARBA00004395"/>
    </source>
</evidence>
<evidence type="ECO:0000256" key="6">
    <source>
        <dbReference type="ARBA" id="ARBA00023034"/>
    </source>
</evidence>
<keyword evidence="10" id="KW-1185">Reference proteome</keyword>
<evidence type="ECO:0000256" key="2">
    <source>
        <dbReference type="ARBA" id="ARBA00006419"/>
    </source>
</evidence>
<evidence type="ECO:0000313" key="10">
    <source>
        <dbReference type="Proteomes" id="UP000472270"/>
    </source>
</evidence>
<reference evidence="9" key="2">
    <citation type="submission" date="2025-09" db="UniProtKB">
        <authorList>
            <consortium name="Ensembl"/>
        </authorList>
    </citation>
    <scope>IDENTIFICATION</scope>
</reference>
<keyword evidence="6" id="KW-0333">Golgi apparatus</keyword>
<protein>
    <recommendedName>
        <fullName evidence="3">Conserved oligomeric Golgi complex subunit 8</fullName>
    </recommendedName>
    <alternativeName>
        <fullName evidence="8">Component of oligomeric Golgi complex 8</fullName>
    </alternativeName>
</protein>
<dbReference type="Pfam" id="PF04124">
    <property type="entry name" value="Dor1"/>
    <property type="match status" value="1"/>
</dbReference>
<proteinExistence type="inferred from homology"/>
<dbReference type="GO" id="GO:0006891">
    <property type="term" value="P:intra-Golgi vesicle-mediated transport"/>
    <property type="evidence" value="ECO:0007669"/>
    <property type="project" value="TreeGrafter"/>
</dbReference>
<dbReference type="PANTHER" id="PTHR21311:SF0">
    <property type="entry name" value="CONSERVED OLIGOMERIC GOLGI COMPLEX SUBUNIT 8"/>
    <property type="match status" value="1"/>
</dbReference>
<dbReference type="GO" id="GO:0017119">
    <property type="term" value="C:Golgi transport complex"/>
    <property type="evidence" value="ECO:0007669"/>
    <property type="project" value="InterPro"/>
</dbReference>
<keyword evidence="4" id="KW-0813">Transport</keyword>
<evidence type="ECO:0000256" key="5">
    <source>
        <dbReference type="ARBA" id="ARBA00022927"/>
    </source>
</evidence>
<sequence>MLNQLLQQLRSNTQLPVCLRVIGYLRRMDVFTEAELRVKFLQARGSWLRSILAAVPDEDPYFHITKTIETCLIGTYHSNIVFQYCSPVLLL</sequence>
<dbReference type="Ensembl" id="ENSSRHT00000007049.1">
    <property type="protein sequence ID" value="ENSSRHP00000006819.1"/>
    <property type="gene ID" value="ENSSRHG00000004118.1"/>
</dbReference>
<comment type="similarity">
    <text evidence="2">Belongs to the COG8 family.</text>
</comment>
<comment type="subcellular location">
    <subcellularLocation>
        <location evidence="1">Golgi apparatus membrane</location>
        <topology evidence="1">Peripheral membrane protein</topology>
    </subcellularLocation>
</comment>
<dbReference type="PANTHER" id="PTHR21311">
    <property type="entry name" value="CONSERVED OLIGOMERIC GOLGI COMPLEX COMPONENT 8"/>
    <property type="match status" value="1"/>
</dbReference>
<organism evidence="9 10">
    <name type="scientific">Sinocyclocheilus rhinocerous</name>
    <dbReference type="NCBI Taxonomy" id="307959"/>
    <lineage>
        <taxon>Eukaryota</taxon>
        <taxon>Metazoa</taxon>
        <taxon>Chordata</taxon>
        <taxon>Craniata</taxon>
        <taxon>Vertebrata</taxon>
        <taxon>Euteleostomi</taxon>
        <taxon>Actinopterygii</taxon>
        <taxon>Neopterygii</taxon>
        <taxon>Teleostei</taxon>
        <taxon>Ostariophysi</taxon>
        <taxon>Cypriniformes</taxon>
        <taxon>Cyprinidae</taxon>
        <taxon>Cyprininae</taxon>
        <taxon>Sinocyclocheilus</taxon>
    </lineage>
</organism>
<evidence type="ECO:0000256" key="8">
    <source>
        <dbReference type="ARBA" id="ARBA00031347"/>
    </source>
</evidence>
<dbReference type="InterPro" id="IPR007255">
    <property type="entry name" value="COG8"/>
</dbReference>
<dbReference type="InterPro" id="IPR016159">
    <property type="entry name" value="Cullin_repeat-like_dom_sf"/>
</dbReference>
<evidence type="ECO:0000313" key="9">
    <source>
        <dbReference type="Ensembl" id="ENSSRHP00000006819.1"/>
    </source>
</evidence>
<dbReference type="AlphaFoldDB" id="A0A673G342"/>
<keyword evidence="7" id="KW-0472">Membrane</keyword>
<reference evidence="9" key="1">
    <citation type="submission" date="2025-08" db="UniProtKB">
        <authorList>
            <consortium name="Ensembl"/>
        </authorList>
    </citation>
    <scope>IDENTIFICATION</scope>
</reference>
<dbReference type="GO" id="GO:0000139">
    <property type="term" value="C:Golgi membrane"/>
    <property type="evidence" value="ECO:0007669"/>
    <property type="project" value="UniProtKB-SubCell"/>
</dbReference>
<dbReference type="Proteomes" id="UP000472270">
    <property type="component" value="Unassembled WGS sequence"/>
</dbReference>
<accession>A0A673G342</accession>
<dbReference type="SUPFAM" id="SSF74788">
    <property type="entry name" value="Cullin repeat-like"/>
    <property type="match status" value="1"/>
</dbReference>
<evidence type="ECO:0000256" key="7">
    <source>
        <dbReference type="ARBA" id="ARBA00023136"/>
    </source>
</evidence>
<evidence type="ECO:0000256" key="4">
    <source>
        <dbReference type="ARBA" id="ARBA00022448"/>
    </source>
</evidence>
<keyword evidence="5" id="KW-0653">Protein transport</keyword>
<name>A0A673G342_9TELE</name>
<dbReference type="GO" id="GO:0015031">
    <property type="term" value="P:protein transport"/>
    <property type="evidence" value="ECO:0007669"/>
    <property type="project" value="UniProtKB-KW"/>
</dbReference>